<evidence type="ECO:0000256" key="7">
    <source>
        <dbReference type="ARBA" id="ARBA00022729"/>
    </source>
</evidence>
<dbReference type="Gene3D" id="3.30.1950.10">
    <property type="entry name" value="wza like domain"/>
    <property type="match status" value="1"/>
</dbReference>
<protein>
    <submittedName>
        <fullName evidence="18">Polysaccharide export protein</fullName>
    </submittedName>
</protein>
<comment type="similarity">
    <text evidence="2">Belongs to the BexD/CtrA/VexA family.</text>
</comment>
<feature type="domain" description="SLBB" evidence="17">
    <location>
        <begin position="181"/>
        <end position="258"/>
    </location>
</feature>
<dbReference type="Pfam" id="PF02563">
    <property type="entry name" value="Poly_export"/>
    <property type="match status" value="1"/>
</dbReference>
<feature type="chain" id="PRO_5007622466" evidence="15">
    <location>
        <begin position="27"/>
        <end position="378"/>
    </location>
</feature>
<keyword evidence="5" id="KW-0762">Sugar transport</keyword>
<evidence type="ECO:0000256" key="8">
    <source>
        <dbReference type="ARBA" id="ARBA00023047"/>
    </source>
</evidence>
<dbReference type="InterPro" id="IPR049712">
    <property type="entry name" value="Poly_export"/>
</dbReference>
<keyword evidence="3" id="KW-0813">Transport</keyword>
<keyword evidence="14" id="KW-0449">Lipoprotein</keyword>
<dbReference type="OrthoDB" id="9815244at2"/>
<accession>A0A158C145</accession>
<keyword evidence="10" id="KW-0626">Porin</keyword>
<dbReference type="EMBL" id="FCOX02000015">
    <property type="protein sequence ID" value="SAK75257.1"/>
    <property type="molecule type" value="Genomic_DNA"/>
</dbReference>
<dbReference type="GO" id="GO:0046930">
    <property type="term" value="C:pore complex"/>
    <property type="evidence" value="ECO:0007669"/>
    <property type="project" value="UniProtKB-KW"/>
</dbReference>
<evidence type="ECO:0000313" key="19">
    <source>
        <dbReference type="Proteomes" id="UP000071859"/>
    </source>
</evidence>
<evidence type="ECO:0000256" key="14">
    <source>
        <dbReference type="ARBA" id="ARBA00023288"/>
    </source>
</evidence>
<evidence type="ECO:0000256" key="13">
    <source>
        <dbReference type="ARBA" id="ARBA00023237"/>
    </source>
</evidence>
<comment type="caution">
    <text evidence="18">The sequence shown here is derived from an EMBL/GenBank/DDBJ whole genome shotgun (WGS) entry which is preliminary data.</text>
</comment>
<keyword evidence="4" id="KW-1134">Transmembrane beta strand</keyword>
<evidence type="ECO:0000256" key="2">
    <source>
        <dbReference type="ARBA" id="ARBA00009450"/>
    </source>
</evidence>
<dbReference type="GO" id="GO:0015288">
    <property type="term" value="F:porin activity"/>
    <property type="evidence" value="ECO:0007669"/>
    <property type="project" value="UniProtKB-KW"/>
</dbReference>
<evidence type="ECO:0000259" key="17">
    <source>
        <dbReference type="Pfam" id="PF22461"/>
    </source>
</evidence>
<evidence type="ECO:0000259" key="16">
    <source>
        <dbReference type="Pfam" id="PF02563"/>
    </source>
</evidence>
<dbReference type="Proteomes" id="UP000071859">
    <property type="component" value="Unassembled WGS sequence"/>
</dbReference>
<comment type="subcellular location">
    <subcellularLocation>
        <location evidence="1">Cell outer membrane</location>
        <topology evidence="1">Multi-pass membrane protein</topology>
    </subcellularLocation>
</comment>
<evidence type="ECO:0000256" key="1">
    <source>
        <dbReference type="ARBA" id="ARBA00004571"/>
    </source>
</evidence>
<evidence type="ECO:0000256" key="5">
    <source>
        <dbReference type="ARBA" id="ARBA00022597"/>
    </source>
</evidence>
<proteinExistence type="inferred from homology"/>
<keyword evidence="13" id="KW-0998">Cell outer membrane</keyword>
<evidence type="ECO:0000256" key="15">
    <source>
        <dbReference type="SAM" id="SignalP"/>
    </source>
</evidence>
<gene>
    <name evidence="18" type="ORF">AWB78_03272</name>
</gene>
<dbReference type="PANTHER" id="PTHR33619:SF3">
    <property type="entry name" value="POLYSACCHARIDE EXPORT PROTEIN GFCE-RELATED"/>
    <property type="match status" value="1"/>
</dbReference>
<keyword evidence="7 15" id="KW-0732">Signal</keyword>
<keyword evidence="12" id="KW-0564">Palmitate</keyword>
<sequence>MSRFRRALSLSLACSIVVLETGCAVAPGMEIPSAMKHESESLSSAQRANDASVPITEIDAKVVALQASRTEADIQRVAVDLAGPVTAYKIGPADVLQVIVWDHPELAAAQGSQPTAAPRPADPPQGVVVDEDGYIQFPYVGRLKVSGLSTGEIQTRLRAALAEYFRSPQVTVRIASFRARRVFVDGEVHAPGTQQLNDVPMTLIEAIGRAGGFTPNADKARLVLARGGRTYAVDIPALLAHGEDPASLMLRSGDVLRVMSREESGAYVMGEVVKPTTAIPKPDGVLTLADALSQAGSLNAATSNPRQLYVVRGAKGAQPEVFHLDARSPVAMVMAGRFKLQPDDVVYVDATDLVRVNRVLTLLLPAINAALTGAVVTK</sequence>
<evidence type="ECO:0000256" key="4">
    <source>
        <dbReference type="ARBA" id="ARBA00022452"/>
    </source>
</evidence>
<evidence type="ECO:0000313" key="18">
    <source>
        <dbReference type="EMBL" id="SAK75257.1"/>
    </source>
</evidence>
<feature type="domain" description="Polysaccharide export protein N-terminal" evidence="16">
    <location>
        <begin position="85"/>
        <end position="174"/>
    </location>
</feature>
<dbReference type="AlphaFoldDB" id="A0A158C145"/>
<feature type="domain" description="SLBB" evidence="17">
    <location>
        <begin position="266"/>
        <end position="348"/>
    </location>
</feature>
<dbReference type="Pfam" id="PF22461">
    <property type="entry name" value="SLBB_2"/>
    <property type="match status" value="2"/>
</dbReference>
<keyword evidence="9" id="KW-0406">Ion transport</keyword>
<keyword evidence="8" id="KW-0625">Polysaccharide transport</keyword>
<evidence type="ECO:0000256" key="10">
    <source>
        <dbReference type="ARBA" id="ARBA00023114"/>
    </source>
</evidence>
<evidence type="ECO:0000256" key="12">
    <source>
        <dbReference type="ARBA" id="ARBA00023139"/>
    </source>
</evidence>
<reference evidence="18" key="1">
    <citation type="submission" date="2016-01" db="EMBL/GenBank/DDBJ databases">
        <authorList>
            <person name="Peeters C."/>
        </authorList>
    </citation>
    <scope>NUCLEOTIDE SEQUENCE</scope>
    <source>
        <strain evidence="18">LMG 29321</strain>
    </source>
</reference>
<dbReference type="InterPro" id="IPR054765">
    <property type="entry name" value="SLBB_dom"/>
</dbReference>
<evidence type="ECO:0000256" key="3">
    <source>
        <dbReference type="ARBA" id="ARBA00022448"/>
    </source>
</evidence>
<keyword evidence="19" id="KW-1185">Reference proteome</keyword>
<organism evidence="18 19">
    <name type="scientific">Caballeronia calidae</name>
    <dbReference type="NCBI Taxonomy" id="1777139"/>
    <lineage>
        <taxon>Bacteria</taxon>
        <taxon>Pseudomonadati</taxon>
        <taxon>Pseudomonadota</taxon>
        <taxon>Betaproteobacteria</taxon>
        <taxon>Burkholderiales</taxon>
        <taxon>Burkholderiaceae</taxon>
        <taxon>Caballeronia</taxon>
    </lineage>
</organism>
<dbReference type="GO" id="GO:0015159">
    <property type="term" value="F:polysaccharide transmembrane transporter activity"/>
    <property type="evidence" value="ECO:0007669"/>
    <property type="project" value="InterPro"/>
</dbReference>
<keyword evidence="6" id="KW-0812">Transmembrane</keyword>
<evidence type="ECO:0000256" key="9">
    <source>
        <dbReference type="ARBA" id="ARBA00023065"/>
    </source>
</evidence>
<dbReference type="GO" id="GO:0009279">
    <property type="term" value="C:cell outer membrane"/>
    <property type="evidence" value="ECO:0007669"/>
    <property type="project" value="UniProtKB-SubCell"/>
</dbReference>
<dbReference type="InterPro" id="IPR003715">
    <property type="entry name" value="Poly_export_N"/>
</dbReference>
<dbReference type="Gene3D" id="3.10.560.10">
    <property type="entry name" value="Outer membrane lipoprotein wza domain like"/>
    <property type="match status" value="2"/>
</dbReference>
<keyword evidence="11" id="KW-0472">Membrane</keyword>
<feature type="signal peptide" evidence="15">
    <location>
        <begin position="1"/>
        <end position="26"/>
    </location>
</feature>
<evidence type="ECO:0000256" key="11">
    <source>
        <dbReference type="ARBA" id="ARBA00023136"/>
    </source>
</evidence>
<dbReference type="PANTHER" id="PTHR33619">
    <property type="entry name" value="POLYSACCHARIDE EXPORT PROTEIN GFCE-RELATED"/>
    <property type="match status" value="1"/>
</dbReference>
<dbReference type="GO" id="GO:0006811">
    <property type="term" value="P:monoatomic ion transport"/>
    <property type="evidence" value="ECO:0007669"/>
    <property type="project" value="UniProtKB-KW"/>
</dbReference>
<name>A0A158C145_9BURK</name>
<evidence type="ECO:0000256" key="6">
    <source>
        <dbReference type="ARBA" id="ARBA00022692"/>
    </source>
</evidence>